<dbReference type="SUPFAM" id="SSF161098">
    <property type="entry name" value="MetI-like"/>
    <property type="match status" value="1"/>
</dbReference>
<dbReference type="Pfam" id="PF12911">
    <property type="entry name" value="OppC_N"/>
    <property type="match status" value="1"/>
</dbReference>
<feature type="transmembrane region" description="Helical" evidence="5">
    <location>
        <begin position="203"/>
        <end position="225"/>
    </location>
</feature>
<dbReference type="InterPro" id="IPR035906">
    <property type="entry name" value="MetI-like_sf"/>
</dbReference>
<evidence type="ECO:0000256" key="4">
    <source>
        <dbReference type="ARBA" id="ARBA00023136"/>
    </source>
</evidence>
<evidence type="ECO:0000256" key="2">
    <source>
        <dbReference type="ARBA" id="ARBA00022692"/>
    </source>
</evidence>
<dbReference type="PANTHER" id="PTHR43839:SF3">
    <property type="entry name" value="OLIGOPEPTIDE ABC TRANSPORTER, PERMEASE PROTEIN"/>
    <property type="match status" value="1"/>
</dbReference>
<dbReference type="GO" id="GO:0005886">
    <property type="term" value="C:plasma membrane"/>
    <property type="evidence" value="ECO:0007669"/>
    <property type="project" value="UniProtKB-SubCell"/>
</dbReference>
<name>A0A917PC24_9DEIO</name>
<evidence type="ECO:0000259" key="6">
    <source>
        <dbReference type="PROSITE" id="PS50928"/>
    </source>
</evidence>
<accession>A0A917PC24</accession>
<reference evidence="7" key="1">
    <citation type="journal article" date="2014" name="Int. J. Syst. Evol. Microbiol.">
        <title>Complete genome sequence of Corynebacterium casei LMG S-19264T (=DSM 44701T), isolated from a smear-ripened cheese.</title>
        <authorList>
            <consortium name="US DOE Joint Genome Institute (JGI-PGF)"/>
            <person name="Walter F."/>
            <person name="Albersmeier A."/>
            <person name="Kalinowski J."/>
            <person name="Ruckert C."/>
        </authorList>
    </citation>
    <scope>NUCLEOTIDE SEQUENCE</scope>
    <source>
        <strain evidence="7">JCM 14371</strain>
    </source>
</reference>
<feature type="transmembrane region" description="Helical" evidence="5">
    <location>
        <begin position="340"/>
        <end position="361"/>
    </location>
</feature>
<organism evidence="7 8">
    <name type="scientific">Deinococcus aquiradiocola</name>
    <dbReference type="NCBI Taxonomy" id="393059"/>
    <lineage>
        <taxon>Bacteria</taxon>
        <taxon>Thermotogati</taxon>
        <taxon>Deinococcota</taxon>
        <taxon>Deinococci</taxon>
        <taxon>Deinococcales</taxon>
        <taxon>Deinococcaceae</taxon>
        <taxon>Deinococcus</taxon>
    </lineage>
</organism>
<dbReference type="AlphaFoldDB" id="A0A917PC24"/>
<evidence type="ECO:0000313" key="8">
    <source>
        <dbReference type="Proteomes" id="UP000635726"/>
    </source>
</evidence>
<evidence type="ECO:0000256" key="3">
    <source>
        <dbReference type="ARBA" id="ARBA00022989"/>
    </source>
</evidence>
<keyword evidence="5" id="KW-0813">Transport</keyword>
<keyword evidence="3 5" id="KW-1133">Transmembrane helix</keyword>
<reference evidence="7" key="2">
    <citation type="submission" date="2020-09" db="EMBL/GenBank/DDBJ databases">
        <authorList>
            <person name="Sun Q."/>
            <person name="Ohkuma M."/>
        </authorList>
    </citation>
    <scope>NUCLEOTIDE SEQUENCE</scope>
    <source>
        <strain evidence="7">JCM 14371</strain>
    </source>
</reference>
<protein>
    <submittedName>
        <fullName evidence="7">Peptide ABC transporter permease</fullName>
    </submittedName>
</protein>
<sequence length="374" mass="40632">MTALPATPARREVSGLALAWRRYRRSRLGVAGGLVLIVLYLCALLAGFLAPYDITVQHPGFEYQPPTRLHVTADGHLTRPYVYGTRETRDPVTFARKSVTDPSVRVPLQFLVHAEPYRLLGLRTDVHLFGLPAAPGSGGRAVYYFPFGTDQLGRDLFSRTLVGAQVSLTVGVIGVALSFAIGILMGGLSGYYGGLTDTLIQRLIEVLLSFPRLPILLALGTLIPARWPSTWVYLGIVAVLALIGWAGLARVLRGQVLALRQLEYVSAAQAIGARDLRVILRHITPNLSSFLVVTATLSLPGYILGESALSFLGLGIKEPMTSWGLLLSDARREGFQTLNLYPWLLLPGVFLVLTILAYNFLGDALRDAADTGSR</sequence>
<dbReference type="GO" id="GO:0055085">
    <property type="term" value="P:transmembrane transport"/>
    <property type="evidence" value="ECO:0007669"/>
    <property type="project" value="InterPro"/>
</dbReference>
<dbReference type="Proteomes" id="UP000635726">
    <property type="component" value="Unassembled WGS sequence"/>
</dbReference>
<dbReference type="EMBL" id="BMOE01000003">
    <property type="protein sequence ID" value="GGJ70346.1"/>
    <property type="molecule type" value="Genomic_DNA"/>
</dbReference>
<feature type="transmembrane region" description="Helical" evidence="5">
    <location>
        <begin position="28"/>
        <end position="50"/>
    </location>
</feature>
<keyword evidence="8" id="KW-1185">Reference proteome</keyword>
<proteinExistence type="inferred from homology"/>
<evidence type="ECO:0000256" key="1">
    <source>
        <dbReference type="ARBA" id="ARBA00004141"/>
    </source>
</evidence>
<dbReference type="InterPro" id="IPR000515">
    <property type="entry name" value="MetI-like"/>
</dbReference>
<feature type="transmembrane region" description="Helical" evidence="5">
    <location>
        <begin position="166"/>
        <end position="191"/>
    </location>
</feature>
<dbReference type="Gene3D" id="1.10.3720.10">
    <property type="entry name" value="MetI-like"/>
    <property type="match status" value="1"/>
</dbReference>
<gene>
    <name evidence="7" type="ORF">GCM10008939_13410</name>
</gene>
<keyword evidence="4 5" id="KW-0472">Membrane</keyword>
<dbReference type="InterPro" id="IPR025966">
    <property type="entry name" value="OppC_N"/>
</dbReference>
<dbReference type="CDD" id="cd06261">
    <property type="entry name" value="TM_PBP2"/>
    <property type="match status" value="1"/>
</dbReference>
<keyword evidence="2 5" id="KW-0812">Transmembrane</keyword>
<feature type="transmembrane region" description="Helical" evidence="5">
    <location>
        <begin position="231"/>
        <end position="252"/>
    </location>
</feature>
<dbReference type="RefSeq" id="WP_188961501.1">
    <property type="nucleotide sequence ID" value="NZ_BMOE01000003.1"/>
</dbReference>
<comment type="similarity">
    <text evidence="5">Belongs to the binding-protein-dependent transport system permease family.</text>
</comment>
<dbReference type="Pfam" id="PF00528">
    <property type="entry name" value="BPD_transp_1"/>
    <property type="match status" value="1"/>
</dbReference>
<evidence type="ECO:0000313" key="7">
    <source>
        <dbReference type="EMBL" id="GGJ70346.1"/>
    </source>
</evidence>
<feature type="domain" description="ABC transmembrane type-1" evidence="6">
    <location>
        <begin position="164"/>
        <end position="362"/>
    </location>
</feature>
<comment type="caution">
    <text evidence="7">The sequence shown here is derived from an EMBL/GenBank/DDBJ whole genome shotgun (WGS) entry which is preliminary data.</text>
</comment>
<evidence type="ECO:0000256" key="5">
    <source>
        <dbReference type="RuleBase" id="RU363032"/>
    </source>
</evidence>
<dbReference type="PROSITE" id="PS50928">
    <property type="entry name" value="ABC_TM1"/>
    <property type="match status" value="1"/>
</dbReference>
<dbReference type="PANTHER" id="PTHR43839">
    <property type="entry name" value="OPPC IN A BINDING PROTEIN-DEPENDENT TRANSPORT SYSTEM"/>
    <property type="match status" value="1"/>
</dbReference>
<feature type="transmembrane region" description="Helical" evidence="5">
    <location>
        <begin position="287"/>
        <end position="305"/>
    </location>
</feature>
<comment type="subcellular location">
    <subcellularLocation>
        <location evidence="5">Cell membrane</location>
        <topology evidence="5">Multi-pass membrane protein</topology>
    </subcellularLocation>
    <subcellularLocation>
        <location evidence="1">Membrane</location>
        <topology evidence="1">Multi-pass membrane protein</topology>
    </subcellularLocation>
</comment>